<evidence type="ECO:0000313" key="4">
    <source>
        <dbReference type="Proteomes" id="UP000562982"/>
    </source>
</evidence>
<proteinExistence type="predicted"/>
<accession>A0A370FZA2</accession>
<gene>
    <name evidence="2" type="ORF">C7453_1077</name>
    <name evidence="1" type="ORF">HLH32_11455</name>
</gene>
<evidence type="ECO:0000313" key="1">
    <source>
        <dbReference type="EMBL" id="MBB2186989.1"/>
    </source>
</evidence>
<name>A0A370FZA2_GLULI</name>
<keyword evidence="3" id="KW-1185">Reference proteome</keyword>
<evidence type="ECO:0000313" key="2">
    <source>
        <dbReference type="EMBL" id="RDI36961.1"/>
    </source>
</evidence>
<dbReference type="EMBL" id="JABEQI010000006">
    <property type="protein sequence ID" value="MBB2186989.1"/>
    <property type="molecule type" value="Genomic_DNA"/>
</dbReference>
<sequence>MNALYAVRVTHTRTRPRHHALAYRLPYLLLDLDSPPRVAWFSLNRFNLFSLYERDHGDGMAAPNQWVRACLAEAGLADAGARITLMTMPRFLGLGFNPLSLFLCHDAAGELRAVLYEVHNTFGQRHGYLCPVAPGAAMPLRQTAEKHFYVSPFMDMALRYRFTLTLPGSAVGLHIAVEDDQGTVLRATLAGPRRPLTGATLLRTALCHPLLGIKVLAAIHWEALLIWRKGYGVRRRSPAPAMSVTIGEAVPGMSA</sequence>
<evidence type="ECO:0000313" key="3">
    <source>
        <dbReference type="Proteomes" id="UP000254958"/>
    </source>
</evidence>
<dbReference type="Proteomes" id="UP000254958">
    <property type="component" value="Unassembled WGS sequence"/>
</dbReference>
<protein>
    <submittedName>
        <fullName evidence="1">DUF1365 domain-containing protein</fullName>
    </submittedName>
</protein>
<dbReference type="PANTHER" id="PTHR33973">
    <property type="entry name" value="OS07G0153300 PROTEIN"/>
    <property type="match status" value="1"/>
</dbReference>
<comment type="caution">
    <text evidence="2">The sequence shown here is derived from an EMBL/GenBank/DDBJ whole genome shotgun (WGS) entry which is preliminary data.</text>
</comment>
<reference evidence="2 3" key="1">
    <citation type="submission" date="2018-07" db="EMBL/GenBank/DDBJ databases">
        <title>Genomic Encyclopedia of Type Strains, Phase IV (KMG-IV): sequencing the most valuable type-strain genomes for metagenomic binning, comparative biology and taxonomic classification.</title>
        <authorList>
            <person name="Goeker M."/>
        </authorList>
    </citation>
    <scope>NUCLEOTIDE SEQUENCE [LARGE SCALE GENOMIC DNA]</scope>
    <source>
        <strain evidence="2 3">DSM 5603</strain>
    </source>
</reference>
<dbReference type="InterPro" id="IPR010775">
    <property type="entry name" value="DUF1365"/>
</dbReference>
<dbReference type="OrthoDB" id="9778801at2"/>
<dbReference type="Proteomes" id="UP000562982">
    <property type="component" value="Unassembled WGS sequence"/>
</dbReference>
<dbReference type="Pfam" id="PF07103">
    <property type="entry name" value="DUF1365"/>
    <property type="match status" value="1"/>
</dbReference>
<dbReference type="RefSeq" id="WP_114727891.1">
    <property type="nucleotide sequence ID" value="NZ_BJMI01000022.1"/>
</dbReference>
<dbReference type="AlphaFoldDB" id="A0A370FZA2"/>
<dbReference type="EMBL" id="QQAW01000007">
    <property type="protein sequence ID" value="RDI36961.1"/>
    <property type="molecule type" value="Genomic_DNA"/>
</dbReference>
<reference evidence="1 4" key="2">
    <citation type="submission" date="2020-04" db="EMBL/GenBank/DDBJ databases">
        <title>Description of novel Gluconacetobacter.</title>
        <authorList>
            <person name="Sombolestani A."/>
        </authorList>
    </citation>
    <scope>NUCLEOTIDE SEQUENCE [LARGE SCALE GENOMIC DNA]</scope>
    <source>
        <strain evidence="1 4">LMG 1382</strain>
    </source>
</reference>
<organism evidence="2 3">
    <name type="scientific">Gluconacetobacter liquefaciens</name>
    <name type="common">Acetobacter liquefaciens</name>
    <dbReference type="NCBI Taxonomy" id="89584"/>
    <lineage>
        <taxon>Bacteria</taxon>
        <taxon>Pseudomonadati</taxon>
        <taxon>Pseudomonadota</taxon>
        <taxon>Alphaproteobacteria</taxon>
        <taxon>Acetobacterales</taxon>
        <taxon>Acetobacteraceae</taxon>
        <taxon>Gluconacetobacter</taxon>
    </lineage>
</organism>
<dbReference type="PANTHER" id="PTHR33973:SF4">
    <property type="entry name" value="OS07G0153300 PROTEIN"/>
    <property type="match status" value="1"/>
</dbReference>